<evidence type="ECO:0000256" key="2">
    <source>
        <dbReference type="ARBA" id="ARBA00012513"/>
    </source>
</evidence>
<keyword evidence="7" id="KW-0732">Signal</keyword>
<dbReference type="InterPro" id="IPR000719">
    <property type="entry name" value="Prot_kinase_dom"/>
</dbReference>
<evidence type="ECO:0000256" key="7">
    <source>
        <dbReference type="ARBA" id="ARBA00022729"/>
    </source>
</evidence>
<gene>
    <name evidence="19" type="ORF">FSB_LOCUS34478</name>
</gene>
<dbReference type="GO" id="GO:0016020">
    <property type="term" value="C:membrane"/>
    <property type="evidence" value="ECO:0007669"/>
    <property type="project" value="UniProtKB-SubCell"/>
</dbReference>
<feature type="domain" description="Protein kinase" evidence="18">
    <location>
        <begin position="422"/>
        <end position="679"/>
    </location>
</feature>
<evidence type="ECO:0000256" key="17">
    <source>
        <dbReference type="SAM" id="Phobius"/>
    </source>
</evidence>
<dbReference type="Pfam" id="PF00069">
    <property type="entry name" value="Pkinase"/>
    <property type="match status" value="1"/>
</dbReference>
<evidence type="ECO:0000256" key="6">
    <source>
        <dbReference type="ARBA" id="ARBA00022692"/>
    </source>
</evidence>
<evidence type="ECO:0000256" key="13">
    <source>
        <dbReference type="ARBA" id="ARBA00023136"/>
    </source>
</evidence>
<dbReference type="EMBL" id="OIVN01002805">
    <property type="protein sequence ID" value="SPD06596.1"/>
    <property type="molecule type" value="Genomic_DNA"/>
</dbReference>
<evidence type="ECO:0000256" key="11">
    <source>
        <dbReference type="ARBA" id="ARBA00022840"/>
    </source>
</evidence>
<reference evidence="19" key="1">
    <citation type="submission" date="2018-02" db="EMBL/GenBank/DDBJ databases">
        <authorList>
            <person name="Cohen D.B."/>
            <person name="Kent A.D."/>
        </authorList>
    </citation>
    <scope>NUCLEOTIDE SEQUENCE</scope>
</reference>
<keyword evidence="12 17" id="KW-1133">Transmembrane helix</keyword>
<name>A0A2N9GW56_FAGSY</name>
<dbReference type="InterPro" id="IPR008271">
    <property type="entry name" value="Ser/Thr_kinase_AS"/>
</dbReference>
<keyword evidence="11 16" id="KW-0067">ATP-binding</keyword>
<evidence type="ECO:0000256" key="12">
    <source>
        <dbReference type="ARBA" id="ARBA00022989"/>
    </source>
</evidence>
<keyword evidence="3" id="KW-0723">Serine/threonine-protein kinase</keyword>
<dbReference type="Gene3D" id="3.30.200.20">
    <property type="entry name" value="Phosphorylase Kinase, domain 1"/>
    <property type="match status" value="1"/>
</dbReference>
<protein>
    <recommendedName>
        <fullName evidence="2">non-specific serine/threonine protein kinase</fullName>
        <ecNumber evidence="2">2.7.11.1</ecNumber>
    </recommendedName>
</protein>
<evidence type="ECO:0000256" key="8">
    <source>
        <dbReference type="ARBA" id="ARBA00022737"/>
    </source>
</evidence>
<dbReference type="GO" id="GO:0005524">
    <property type="term" value="F:ATP binding"/>
    <property type="evidence" value="ECO:0007669"/>
    <property type="project" value="UniProtKB-UniRule"/>
</dbReference>
<dbReference type="FunFam" id="1.10.510.10:FF:001023">
    <property type="entry name" value="Os07g0541700 protein"/>
    <property type="match status" value="1"/>
</dbReference>
<sequence length="679" mass="75841">MIRARFFYGNYDGKNQTPVFDLHLGVNVWLTVEVANVFYDVIHVPSTDYIDVCLVNSGLGVPYISTLELRHLENSIYKTAGGALANIWRFDIGRNTTELGISNDNAYNIPDVVLRTAVKTHNASIPLNFSWNPPDSLSKCYVYFHFAEIEKLEAGQQRELKIDLNGERYLTESIKLDYLSPQTIVQNDPPISGEQLYFSIYAAEGTKHPPILNAVETVVLKELPNKPTAIDDVEAIMEIKELYRVAKHWQGDPCVPSEFTWDGLNCSKNNPPRIVSLNLSSSNLTGVIATSFSNLKALQSLDLSYNDLTGSLPEFLAQLRDLTTLDLSGNKLTGSVPEFFLKCLGMRNWTCDLCLSVPCKRKKKKEFVIPVVASTVAAVLVLLFIFSALSIYRRKRQGMVTKSNIKSQNQQYSYSEVVSITNNFNTIIGGGGFGKVYLGKLKDETQVAVKLLSTSSNQGYKEFRAEGEKKALIYEYMANGNLHQHLSGTFQCSKALHPMTCFTNTNVLTWNERLHIAVDAAHGLEYLHNGCKPPIIHRDLKPSNILLNEHMQAKIADFGLSRAFTNESDSHVSTRPAGTLGYLILNHFLNHGSSPKHQDANGYYLGFQASGNFNKKSDVYSFGIILFELITGRPAIVRGPVQNNHVLDWVKPLIERGDVQNVVDPRLEGEFSTSSAWKL</sequence>
<dbReference type="InterPro" id="IPR032675">
    <property type="entry name" value="LRR_dom_sf"/>
</dbReference>
<evidence type="ECO:0000313" key="19">
    <source>
        <dbReference type="EMBL" id="SPD06596.1"/>
    </source>
</evidence>
<keyword evidence="8" id="KW-0677">Repeat</keyword>
<dbReference type="PROSITE" id="PS00107">
    <property type="entry name" value="PROTEIN_KINASE_ATP"/>
    <property type="match status" value="1"/>
</dbReference>
<dbReference type="Gene3D" id="1.10.510.10">
    <property type="entry name" value="Transferase(Phosphotransferase) domain 1"/>
    <property type="match status" value="1"/>
</dbReference>
<dbReference type="GO" id="GO:0004674">
    <property type="term" value="F:protein serine/threonine kinase activity"/>
    <property type="evidence" value="ECO:0007669"/>
    <property type="project" value="UniProtKB-KW"/>
</dbReference>
<dbReference type="SMART" id="SM00220">
    <property type="entry name" value="S_TKc"/>
    <property type="match status" value="1"/>
</dbReference>
<organism evidence="19">
    <name type="scientific">Fagus sylvatica</name>
    <name type="common">Beechnut</name>
    <dbReference type="NCBI Taxonomy" id="28930"/>
    <lineage>
        <taxon>Eukaryota</taxon>
        <taxon>Viridiplantae</taxon>
        <taxon>Streptophyta</taxon>
        <taxon>Embryophyta</taxon>
        <taxon>Tracheophyta</taxon>
        <taxon>Spermatophyta</taxon>
        <taxon>Magnoliopsida</taxon>
        <taxon>eudicotyledons</taxon>
        <taxon>Gunneridae</taxon>
        <taxon>Pentapetalae</taxon>
        <taxon>rosids</taxon>
        <taxon>fabids</taxon>
        <taxon>Fagales</taxon>
        <taxon>Fagaceae</taxon>
        <taxon>Fagus</taxon>
    </lineage>
</organism>
<evidence type="ECO:0000256" key="1">
    <source>
        <dbReference type="ARBA" id="ARBA00004167"/>
    </source>
</evidence>
<accession>A0A2N9GW56</accession>
<dbReference type="AlphaFoldDB" id="A0A2N9GW56"/>
<dbReference type="PANTHER" id="PTHR45631:SF212">
    <property type="entry name" value="PROTEIN KINASE DOMAIN-CONTAINING PROTEIN"/>
    <property type="match status" value="1"/>
</dbReference>
<dbReference type="InterPro" id="IPR011009">
    <property type="entry name" value="Kinase-like_dom_sf"/>
</dbReference>
<evidence type="ECO:0000256" key="10">
    <source>
        <dbReference type="ARBA" id="ARBA00022777"/>
    </source>
</evidence>
<keyword evidence="5" id="KW-0808">Transferase</keyword>
<dbReference type="PANTHER" id="PTHR45631">
    <property type="entry name" value="OS07G0107800 PROTEIN-RELATED"/>
    <property type="match status" value="1"/>
</dbReference>
<dbReference type="PROSITE" id="PS50011">
    <property type="entry name" value="PROTEIN_KINASE_DOM"/>
    <property type="match status" value="1"/>
</dbReference>
<keyword evidence="13 17" id="KW-0472">Membrane</keyword>
<evidence type="ECO:0000256" key="16">
    <source>
        <dbReference type="PROSITE-ProRule" id="PRU10141"/>
    </source>
</evidence>
<keyword evidence="9 16" id="KW-0547">Nucleotide-binding</keyword>
<dbReference type="InterPro" id="IPR001611">
    <property type="entry name" value="Leu-rich_rpt"/>
</dbReference>
<dbReference type="Gene3D" id="3.80.10.10">
    <property type="entry name" value="Ribonuclease Inhibitor"/>
    <property type="match status" value="1"/>
</dbReference>
<dbReference type="FunFam" id="3.80.10.10:FF:000129">
    <property type="entry name" value="Leucine-rich repeat receptor-like kinase"/>
    <property type="match status" value="1"/>
</dbReference>
<proteinExistence type="predicted"/>
<evidence type="ECO:0000256" key="3">
    <source>
        <dbReference type="ARBA" id="ARBA00022527"/>
    </source>
</evidence>
<evidence type="ECO:0000256" key="9">
    <source>
        <dbReference type="ARBA" id="ARBA00022741"/>
    </source>
</evidence>
<comment type="catalytic activity">
    <reaction evidence="14">
        <text>L-threonyl-[protein] + ATP = O-phospho-L-threonyl-[protein] + ADP + H(+)</text>
        <dbReference type="Rhea" id="RHEA:46608"/>
        <dbReference type="Rhea" id="RHEA-COMP:11060"/>
        <dbReference type="Rhea" id="RHEA-COMP:11605"/>
        <dbReference type="ChEBI" id="CHEBI:15378"/>
        <dbReference type="ChEBI" id="CHEBI:30013"/>
        <dbReference type="ChEBI" id="CHEBI:30616"/>
        <dbReference type="ChEBI" id="CHEBI:61977"/>
        <dbReference type="ChEBI" id="CHEBI:456216"/>
        <dbReference type="EC" id="2.7.11.1"/>
    </reaction>
</comment>
<dbReference type="Pfam" id="PF13855">
    <property type="entry name" value="LRR_8"/>
    <property type="match status" value="1"/>
</dbReference>
<dbReference type="EC" id="2.7.11.1" evidence="2"/>
<dbReference type="SUPFAM" id="SSF56112">
    <property type="entry name" value="Protein kinase-like (PK-like)"/>
    <property type="match status" value="1"/>
</dbReference>
<evidence type="ECO:0000259" key="18">
    <source>
        <dbReference type="PROSITE" id="PS50011"/>
    </source>
</evidence>
<dbReference type="InterPro" id="IPR024788">
    <property type="entry name" value="Malectin-like_Carb-bd_dom"/>
</dbReference>
<dbReference type="InterPro" id="IPR017441">
    <property type="entry name" value="Protein_kinase_ATP_BS"/>
</dbReference>
<evidence type="ECO:0000256" key="5">
    <source>
        <dbReference type="ARBA" id="ARBA00022679"/>
    </source>
</evidence>
<keyword evidence="6 17" id="KW-0812">Transmembrane</keyword>
<evidence type="ECO:0000256" key="14">
    <source>
        <dbReference type="ARBA" id="ARBA00047899"/>
    </source>
</evidence>
<dbReference type="SUPFAM" id="SSF52058">
    <property type="entry name" value="L domain-like"/>
    <property type="match status" value="1"/>
</dbReference>
<dbReference type="PROSITE" id="PS00108">
    <property type="entry name" value="PROTEIN_KINASE_ST"/>
    <property type="match status" value="1"/>
</dbReference>
<evidence type="ECO:0000256" key="4">
    <source>
        <dbReference type="ARBA" id="ARBA00022614"/>
    </source>
</evidence>
<dbReference type="PRINTS" id="PR00019">
    <property type="entry name" value="LEURICHRPT"/>
</dbReference>
<feature type="transmembrane region" description="Helical" evidence="17">
    <location>
        <begin position="367"/>
        <end position="392"/>
    </location>
</feature>
<comment type="subcellular location">
    <subcellularLocation>
        <location evidence="1">Membrane</location>
        <topology evidence="1">Single-pass membrane protein</topology>
    </subcellularLocation>
</comment>
<dbReference type="Pfam" id="PF12819">
    <property type="entry name" value="Malectin_like"/>
    <property type="match status" value="1"/>
</dbReference>
<evidence type="ECO:0000256" key="15">
    <source>
        <dbReference type="ARBA" id="ARBA00048679"/>
    </source>
</evidence>
<comment type="catalytic activity">
    <reaction evidence="15">
        <text>L-seryl-[protein] + ATP = O-phospho-L-seryl-[protein] + ADP + H(+)</text>
        <dbReference type="Rhea" id="RHEA:17989"/>
        <dbReference type="Rhea" id="RHEA-COMP:9863"/>
        <dbReference type="Rhea" id="RHEA-COMP:11604"/>
        <dbReference type="ChEBI" id="CHEBI:15378"/>
        <dbReference type="ChEBI" id="CHEBI:29999"/>
        <dbReference type="ChEBI" id="CHEBI:30616"/>
        <dbReference type="ChEBI" id="CHEBI:83421"/>
        <dbReference type="ChEBI" id="CHEBI:456216"/>
        <dbReference type="EC" id="2.7.11.1"/>
    </reaction>
</comment>
<feature type="binding site" evidence="16">
    <location>
        <position position="450"/>
    </location>
    <ligand>
        <name>ATP</name>
        <dbReference type="ChEBI" id="CHEBI:30616"/>
    </ligand>
</feature>
<keyword evidence="4" id="KW-0433">Leucine-rich repeat</keyword>
<keyword evidence="10" id="KW-0418">Kinase</keyword>